<proteinExistence type="predicted"/>
<evidence type="ECO:0000313" key="2">
    <source>
        <dbReference type="EMBL" id="PSG88304.1"/>
    </source>
</evidence>
<gene>
    <name evidence="2" type="ORF">C7H52_08350</name>
</gene>
<comment type="caution">
    <text evidence="2">The sequence shown here is derived from an EMBL/GenBank/DDBJ whole genome shotgun (WGS) entry which is preliminary data.</text>
</comment>
<dbReference type="RefSeq" id="WP_106463443.1">
    <property type="nucleotide sequence ID" value="NZ_PXOQ01000009.1"/>
</dbReference>
<evidence type="ECO:0000256" key="1">
    <source>
        <dbReference type="SAM" id="SignalP"/>
    </source>
</evidence>
<name>A0A2T1N8W2_9FLAO</name>
<feature type="signal peptide" evidence="1">
    <location>
        <begin position="1"/>
        <end position="21"/>
    </location>
</feature>
<accession>A0A2T1N8W2</accession>
<dbReference type="Proteomes" id="UP000238426">
    <property type="component" value="Unassembled WGS sequence"/>
</dbReference>
<organism evidence="2 3">
    <name type="scientific">Aurantibacter aestuarii</name>
    <dbReference type="NCBI Taxonomy" id="1266046"/>
    <lineage>
        <taxon>Bacteria</taxon>
        <taxon>Pseudomonadati</taxon>
        <taxon>Bacteroidota</taxon>
        <taxon>Flavobacteriia</taxon>
        <taxon>Flavobacteriales</taxon>
        <taxon>Flavobacteriaceae</taxon>
        <taxon>Aurantibacter</taxon>
    </lineage>
</organism>
<evidence type="ECO:0000313" key="3">
    <source>
        <dbReference type="Proteomes" id="UP000238426"/>
    </source>
</evidence>
<dbReference type="OrthoDB" id="1445381at2"/>
<dbReference type="EMBL" id="PXOQ01000009">
    <property type="protein sequence ID" value="PSG88304.1"/>
    <property type="molecule type" value="Genomic_DNA"/>
</dbReference>
<dbReference type="AlphaFoldDB" id="A0A2T1N8W2"/>
<evidence type="ECO:0008006" key="4">
    <source>
        <dbReference type="Google" id="ProtNLM"/>
    </source>
</evidence>
<keyword evidence="1" id="KW-0732">Signal</keyword>
<reference evidence="2 3" key="1">
    <citation type="submission" date="2018-03" db="EMBL/GenBank/DDBJ databases">
        <title>Mesoflavibacter sp. HG37 and Mesoflavibacter sp. HG96 sp.nov., two marine bacteria isolated from seawater of Western Pacific Ocean.</title>
        <authorList>
            <person name="Cheng H."/>
            <person name="Wu Y.-H."/>
            <person name="Guo L.-L."/>
            <person name="Xu X.-W."/>
        </authorList>
    </citation>
    <scope>NUCLEOTIDE SEQUENCE [LARGE SCALE GENOMIC DNA]</scope>
    <source>
        <strain evidence="2 3">KCTC 32269</strain>
    </source>
</reference>
<protein>
    <recommendedName>
        <fullName evidence="4">DUF3108 domain-containing protein</fullName>
    </recommendedName>
</protein>
<sequence length="243" mass="28508">MKRTLMFVCLLFYSFSFSQNAYEKAEGYYNLSEFEVASGLYLLKDKTFFFFSTFGNVDLKLYGTYSISDNNKLSFKIADELKKEFYVYGYTSEKLSETIHLEYEKPYEQKTEQLYAIIKDQRYDFPEFDTDKTLVSLDISSSSNTLLSLGYKYLDKDYISTTVNLNGANSVVIYHNYYYDMTMEVSKMAFVLENGLLKQDANNLKTYQKKFLKENVITQVTEFITTLKNRTTVMRNGIIYTKL</sequence>
<keyword evidence="3" id="KW-1185">Reference proteome</keyword>
<feature type="chain" id="PRO_5015677734" description="DUF3108 domain-containing protein" evidence="1">
    <location>
        <begin position="22"/>
        <end position="243"/>
    </location>
</feature>